<evidence type="ECO:0000256" key="12">
    <source>
        <dbReference type="ARBA" id="ARBA00023027"/>
    </source>
</evidence>
<evidence type="ECO:0000256" key="13">
    <source>
        <dbReference type="ARBA" id="ARBA00023075"/>
    </source>
</evidence>
<evidence type="ECO:0000256" key="14">
    <source>
        <dbReference type="ARBA" id="ARBA00023128"/>
    </source>
</evidence>
<feature type="transmembrane region" description="Helical" evidence="18">
    <location>
        <begin position="299"/>
        <end position="319"/>
    </location>
</feature>
<comment type="catalytic activity">
    <reaction evidence="17">
        <text>a ubiquinone + NADH + 5 H(+)(in) = a ubiquinol + NAD(+) + 4 H(+)(out)</text>
        <dbReference type="Rhea" id="RHEA:29091"/>
        <dbReference type="Rhea" id="RHEA-COMP:9565"/>
        <dbReference type="Rhea" id="RHEA-COMP:9566"/>
        <dbReference type="ChEBI" id="CHEBI:15378"/>
        <dbReference type="ChEBI" id="CHEBI:16389"/>
        <dbReference type="ChEBI" id="CHEBI:17976"/>
        <dbReference type="ChEBI" id="CHEBI:57540"/>
        <dbReference type="ChEBI" id="CHEBI:57945"/>
        <dbReference type="EC" id="7.1.1.2"/>
    </reaction>
</comment>
<feature type="domain" description="NADH dehydrogenase subunit 5 C-terminal" evidence="20">
    <location>
        <begin position="388"/>
        <end position="563"/>
    </location>
</feature>
<sequence length="564" mass="65771">MFFYLIYMIFLFLFSLSNIMFSLIFSNYEYSIFMDYMIFSLNSCVVVYTILLDWMSLLFMGSVSMISSMVLFYSYVYMNHYVYSLRFLYLVFLFVVSMFLMIISPNLISILLGWDGLGLVSYALVIFFQNNSSYSAGMLTILMNRMGDVALLISIGWCFSNGLWDLFSMYFNEGIYMNYVFILLVICAFTKSAQIPFSSWLPAAMAAPTPVSALVHSSTLVTAGVYLLIRFNLIYYFFNTMFFFYLSLMTMFMAGLVAVFEYDLKKIIALSTLSQLGLMMSIIFVGFPLLSFMHLLTHAFFKALLFLCAGLMIHVMGDTQDIRYMGGMGRVLPFTTSMFMVSNISLFGFPFLSGFFSKDLILESVYISDMNFMVYFVFFISVGLTAAYTFRLFYYVVFSHSCWSSAINYEESFLMNFSMMILLFMSVFMGKMLTYYMFSYTNLILMPFFQKMMPLFIILVSSWLVLELYFAKSFVLLLTNSFIYNFMGSMWFLNKLSTLLFYSNSSNLFKGYSICLDFSWGEYFFSKSLFYSSLLLSKIMIMFHENNLKVIMIAYFFIMMLLFY</sequence>
<organism evidence="21">
    <name type="scientific">Onymocoris hackeri</name>
    <dbReference type="NCBI Taxonomy" id="2813039"/>
    <lineage>
        <taxon>Eukaryota</taxon>
        <taxon>Metazoa</taxon>
        <taxon>Ecdysozoa</taxon>
        <taxon>Arthropoda</taxon>
        <taxon>Hexapoda</taxon>
        <taxon>Insecta</taxon>
        <taxon>Pterygota</taxon>
        <taxon>Neoptera</taxon>
        <taxon>Paraneoptera</taxon>
        <taxon>Hemiptera</taxon>
        <taxon>Heteroptera</taxon>
        <taxon>Panheteroptera</taxon>
        <taxon>Cimicomorpha</taxon>
        <taxon>Thaumastocoridae</taxon>
        <taxon>Onymocoris</taxon>
    </lineage>
</organism>
<dbReference type="InterPro" id="IPR003945">
    <property type="entry name" value="NU5C-like"/>
</dbReference>
<dbReference type="GO" id="GO:0003954">
    <property type="term" value="F:NADH dehydrogenase activity"/>
    <property type="evidence" value="ECO:0007669"/>
    <property type="project" value="TreeGrafter"/>
</dbReference>
<dbReference type="Pfam" id="PF00361">
    <property type="entry name" value="Proton_antipo_M"/>
    <property type="match status" value="1"/>
</dbReference>
<evidence type="ECO:0000256" key="16">
    <source>
        <dbReference type="ARBA" id="ARBA00031027"/>
    </source>
</evidence>
<feature type="transmembrane region" description="Helical" evidence="18">
    <location>
        <begin position="87"/>
        <end position="104"/>
    </location>
</feature>
<dbReference type="GO" id="GO:0015990">
    <property type="term" value="P:electron transport coupled proton transport"/>
    <property type="evidence" value="ECO:0007669"/>
    <property type="project" value="TreeGrafter"/>
</dbReference>
<evidence type="ECO:0000259" key="20">
    <source>
        <dbReference type="Pfam" id="PF06455"/>
    </source>
</evidence>
<keyword evidence="9" id="KW-1278">Translocase</keyword>
<keyword evidence="7 18" id="KW-0812">Transmembrane</keyword>
<evidence type="ECO:0000256" key="9">
    <source>
        <dbReference type="ARBA" id="ARBA00022967"/>
    </source>
</evidence>
<accession>A0A8T9ZY32</accession>
<comment type="function">
    <text evidence="1">Core subunit of the mitochondrial membrane respiratory chain NADH dehydrogenase (Complex I) that is believed to belong to the minimal assembly required for catalysis. Complex I functions in the transfer of electrons from NADH to the respiratory chain. The immediate electron acceptor for the enzyme is believed to be ubiquinone.</text>
</comment>
<evidence type="ECO:0000256" key="10">
    <source>
        <dbReference type="ARBA" id="ARBA00022982"/>
    </source>
</evidence>
<protein>
    <recommendedName>
        <fullName evidence="4">NADH-ubiquinone oxidoreductase chain 5</fullName>
        <ecNumber evidence="3">7.1.1.2</ecNumber>
    </recommendedName>
    <alternativeName>
        <fullName evidence="16">NADH dehydrogenase subunit 5</fullName>
    </alternativeName>
</protein>
<feature type="transmembrane region" description="Helical" evidence="18">
    <location>
        <begin position="546"/>
        <end position="563"/>
    </location>
</feature>
<dbReference type="InterPro" id="IPR001750">
    <property type="entry name" value="ND/Mrp_TM"/>
</dbReference>
<feature type="transmembrane region" description="Helical" evidence="18">
    <location>
        <begin position="267"/>
        <end position="287"/>
    </location>
</feature>
<evidence type="ECO:0000313" key="21">
    <source>
        <dbReference type="EMBL" id="UPL65862.1"/>
    </source>
</evidence>
<feature type="transmembrane region" description="Helical" evidence="18">
    <location>
        <begin position="235"/>
        <end position="260"/>
    </location>
</feature>
<evidence type="ECO:0000256" key="17">
    <source>
        <dbReference type="ARBA" id="ARBA00049551"/>
    </source>
</evidence>
<keyword evidence="14 21" id="KW-0496">Mitochondrion</keyword>
<keyword evidence="12" id="KW-0520">NAD</keyword>
<dbReference type="EMBL" id="MW619690">
    <property type="protein sequence ID" value="UPL65862.1"/>
    <property type="molecule type" value="Genomic_DNA"/>
</dbReference>
<dbReference type="PRINTS" id="PR01434">
    <property type="entry name" value="NADHDHGNASE5"/>
</dbReference>
<keyword evidence="6" id="KW-0679">Respiratory chain</keyword>
<dbReference type="PANTHER" id="PTHR42829:SF2">
    <property type="entry name" value="NADH-UBIQUINONE OXIDOREDUCTASE CHAIN 5"/>
    <property type="match status" value="1"/>
</dbReference>
<evidence type="ECO:0000256" key="11">
    <source>
        <dbReference type="ARBA" id="ARBA00022989"/>
    </source>
</evidence>
<dbReference type="EC" id="7.1.1.2" evidence="3"/>
<comment type="subcellular location">
    <subcellularLocation>
        <location evidence="2">Mitochondrion inner membrane</location>
        <topology evidence="2">Multi-pass membrane protein</topology>
    </subcellularLocation>
</comment>
<feature type="domain" description="NADH:quinone oxidoreductase/Mrp antiporter transmembrane" evidence="19">
    <location>
        <begin position="104"/>
        <end position="381"/>
    </location>
</feature>
<feature type="transmembrane region" description="Helical" evidence="18">
    <location>
        <begin position="6"/>
        <end position="25"/>
    </location>
</feature>
<evidence type="ECO:0000256" key="7">
    <source>
        <dbReference type="ARBA" id="ARBA00022692"/>
    </source>
</evidence>
<evidence type="ECO:0000256" key="3">
    <source>
        <dbReference type="ARBA" id="ARBA00012944"/>
    </source>
</evidence>
<feature type="transmembrane region" description="Helical" evidence="18">
    <location>
        <begin position="176"/>
        <end position="193"/>
    </location>
</feature>
<feature type="transmembrane region" description="Helical" evidence="18">
    <location>
        <begin position="149"/>
        <end position="170"/>
    </location>
</feature>
<dbReference type="AlphaFoldDB" id="A0A8T9ZY32"/>
<evidence type="ECO:0000256" key="6">
    <source>
        <dbReference type="ARBA" id="ARBA00022660"/>
    </source>
</evidence>
<keyword evidence="10" id="KW-0249">Electron transport</keyword>
<feature type="transmembrane region" description="Helical" evidence="18">
    <location>
        <begin position="331"/>
        <end position="352"/>
    </location>
</feature>
<evidence type="ECO:0000256" key="2">
    <source>
        <dbReference type="ARBA" id="ARBA00004448"/>
    </source>
</evidence>
<keyword evidence="8" id="KW-0999">Mitochondrion inner membrane</keyword>
<evidence type="ECO:0000256" key="15">
    <source>
        <dbReference type="ARBA" id="ARBA00023136"/>
    </source>
</evidence>
<feature type="transmembrane region" description="Helical" evidence="18">
    <location>
        <begin position="205"/>
        <end position="229"/>
    </location>
</feature>
<proteinExistence type="predicted"/>
<evidence type="ECO:0000256" key="1">
    <source>
        <dbReference type="ARBA" id="ARBA00003257"/>
    </source>
</evidence>
<evidence type="ECO:0000256" key="4">
    <source>
        <dbReference type="ARBA" id="ARBA00021096"/>
    </source>
</evidence>
<feature type="transmembrane region" description="Helical" evidence="18">
    <location>
        <begin position="110"/>
        <end position="128"/>
    </location>
</feature>
<keyword evidence="11 18" id="KW-1133">Transmembrane helix</keyword>
<feature type="transmembrane region" description="Helical" evidence="18">
    <location>
        <begin position="417"/>
        <end position="438"/>
    </location>
</feature>
<dbReference type="PANTHER" id="PTHR42829">
    <property type="entry name" value="NADH-UBIQUINONE OXIDOREDUCTASE CHAIN 5"/>
    <property type="match status" value="1"/>
</dbReference>
<geneLocation type="mitochondrion" evidence="21"/>
<keyword evidence="13" id="KW-0830">Ubiquinone</keyword>
<keyword evidence="5" id="KW-0813">Transport</keyword>
<feature type="transmembrane region" description="Helical" evidence="18">
    <location>
        <begin position="372"/>
        <end position="397"/>
    </location>
</feature>
<name>A0A8T9ZY32_9HEMI</name>
<dbReference type="GO" id="GO:0042773">
    <property type="term" value="P:ATP synthesis coupled electron transport"/>
    <property type="evidence" value="ECO:0007669"/>
    <property type="project" value="InterPro"/>
</dbReference>
<reference evidence="21" key="1">
    <citation type="journal article" date="2022" name="Cladistics">
        <title>Diversification of the phytophagous lineages of true bugs (Insecta: Hemiptera: Heteroptera) shortly after that of the flowering plants.</title>
        <authorList>
            <person name="Ye F."/>
            <person name="Kment P."/>
            <person name="Redei D."/>
            <person name="Luo J.Y."/>
            <person name="Wang Y.H."/>
            <person name="Kuechler S.M."/>
            <person name="Zhang W.W."/>
            <person name="Chen P.P."/>
            <person name="Wu H.Y."/>
            <person name="Wu Y.Z."/>
            <person name="Sun X.Y."/>
            <person name="Ding L."/>
            <person name="Wang Y.R."/>
            <person name="Xie Q."/>
        </authorList>
    </citation>
    <scope>NUCLEOTIDE SEQUENCE</scope>
</reference>
<evidence type="ECO:0000256" key="18">
    <source>
        <dbReference type="SAM" id="Phobius"/>
    </source>
</evidence>
<evidence type="ECO:0000259" key="19">
    <source>
        <dbReference type="Pfam" id="PF00361"/>
    </source>
</evidence>
<evidence type="ECO:0000256" key="5">
    <source>
        <dbReference type="ARBA" id="ARBA00022448"/>
    </source>
</evidence>
<dbReference type="GO" id="GO:0005743">
    <property type="term" value="C:mitochondrial inner membrane"/>
    <property type="evidence" value="ECO:0007669"/>
    <property type="project" value="UniProtKB-SubCell"/>
</dbReference>
<dbReference type="GO" id="GO:0008137">
    <property type="term" value="F:NADH dehydrogenase (ubiquinone) activity"/>
    <property type="evidence" value="ECO:0007669"/>
    <property type="project" value="UniProtKB-EC"/>
</dbReference>
<dbReference type="InterPro" id="IPR010934">
    <property type="entry name" value="NADH_DH_su5_C"/>
</dbReference>
<dbReference type="Pfam" id="PF06455">
    <property type="entry name" value="NADH5_C"/>
    <property type="match status" value="1"/>
</dbReference>
<feature type="transmembrane region" description="Helical" evidence="18">
    <location>
        <begin position="473"/>
        <end position="493"/>
    </location>
</feature>
<keyword evidence="15 18" id="KW-0472">Membrane</keyword>
<feature type="transmembrane region" description="Helical" evidence="18">
    <location>
        <begin position="32"/>
        <end position="51"/>
    </location>
</feature>
<evidence type="ECO:0000256" key="8">
    <source>
        <dbReference type="ARBA" id="ARBA00022792"/>
    </source>
</evidence>
<feature type="transmembrane region" description="Helical" evidence="18">
    <location>
        <begin position="444"/>
        <end position="466"/>
    </location>
</feature>